<gene>
    <name evidence="7" type="primary">serS</name>
    <name evidence="12" type="ORF">C5Y98_10600</name>
</gene>
<keyword evidence="6 7" id="KW-0030">Aminoacyl-tRNA synthetase</keyword>
<dbReference type="SUPFAM" id="SSF46589">
    <property type="entry name" value="tRNA-binding arm"/>
    <property type="match status" value="1"/>
</dbReference>
<feature type="binding site" evidence="9">
    <location>
        <begin position="276"/>
        <end position="279"/>
    </location>
    <ligand>
        <name>ATP</name>
        <dbReference type="ChEBI" id="CHEBI:30616"/>
    </ligand>
</feature>
<evidence type="ECO:0000256" key="5">
    <source>
        <dbReference type="ARBA" id="ARBA00022917"/>
    </source>
</evidence>
<dbReference type="SUPFAM" id="SSF55681">
    <property type="entry name" value="Class II aaRS and biotin synthetases"/>
    <property type="match status" value="1"/>
</dbReference>
<organism evidence="12 13">
    <name type="scientific">Blastopirellula marina</name>
    <dbReference type="NCBI Taxonomy" id="124"/>
    <lineage>
        <taxon>Bacteria</taxon>
        <taxon>Pseudomonadati</taxon>
        <taxon>Planctomycetota</taxon>
        <taxon>Planctomycetia</taxon>
        <taxon>Pirellulales</taxon>
        <taxon>Pirellulaceae</taxon>
        <taxon>Blastopirellula</taxon>
    </lineage>
</organism>
<dbReference type="EMBL" id="PUIB01000011">
    <property type="protein sequence ID" value="PQO38496.1"/>
    <property type="molecule type" value="Genomic_DNA"/>
</dbReference>
<dbReference type="PROSITE" id="PS50862">
    <property type="entry name" value="AA_TRNA_LIGASE_II"/>
    <property type="match status" value="1"/>
</dbReference>
<feature type="binding site" evidence="7 9">
    <location>
        <begin position="260"/>
        <end position="262"/>
    </location>
    <ligand>
        <name>ATP</name>
        <dbReference type="ChEBI" id="CHEBI:30616"/>
    </ligand>
</feature>
<dbReference type="Gene3D" id="1.10.287.40">
    <property type="entry name" value="Serine-tRNA synthetase, tRNA binding domain"/>
    <property type="match status" value="1"/>
</dbReference>
<proteinExistence type="inferred from homology"/>
<comment type="function">
    <text evidence="7">Catalyzes the attachment of serine to tRNA(Ser). Is also able to aminoacylate tRNA(Sec) with serine, to form the misacylated tRNA L-seryl-tRNA(Sec), which will be further converted into selenocysteinyl-tRNA(Sec).</text>
</comment>
<comment type="similarity">
    <text evidence="7">Belongs to the class-II aminoacyl-tRNA synthetase family. Type-1 seryl-tRNA synthetase subfamily.</text>
</comment>
<feature type="coiled-coil region" evidence="10">
    <location>
        <begin position="30"/>
        <end position="100"/>
    </location>
</feature>
<dbReference type="InterPro" id="IPR006195">
    <property type="entry name" value="aa-tRNA-synth_II"/>
</dbReference>
<dbReference type="PRINTS" id="PR00981">
    <property type="entry name" value="TRNASYNTHSER"/>
</dbReference>
<evidence type="ECO:0000256" key="3">
    <source>
        <dbReference type="ARBA" id="ARBA00022741"/>
    </source>
</evidence>
<evidence type="ECO:0000256" key="9">
    <source>
        <dbReference type="PIRSR" id="PIRSR001529-2"/>
    </source>
</evidence>
<feature type="binding site" evidence="7">
    <location>
        <begin position="229"/>
        <end position="231"/>
    </location>
    <ligand>
        <name>L-serine</name>
        <dbReference type="ChEBI" id="CHEBI:33384"/>
    </ligand>
</feature>
<sequence length="426" mass="47201">MLDRKFVVDNVELVKKNCVDRGVTANVDQIVTLETARKAKLQEAEEFNRQANEINKSIGKASAEERPQIIAEGKRLRELKDAASTEVDQLEEKITDILRLIPNLTHPDAPIGEDDKSNLELKRGATEPRTFDFPVLDHVELGEKLDLIDFEAGAQVAGAGFYYLKNEAVLLELALQQYVLSVLIKEGFVPTITPDMARTEILHGVGFIPRGPETQIYSIENTDLNLVATAEITLGGMYAGKVLEAEDLPQLFCGISHCYRTEAGAAGRASRGLYRVHQFTKVEMFAFTLPEDSEATLNKFCDLECRIFDGLKIPYRVVDTATGDLGGPAYRKFDLEAWMPGRGEAGEFGEVTSTSNCTDYQARRLNIRYKVKGEKGTHFAHTLNGTAIALSRGLIAVLENYQQADGSIEVPEVLRPFMGMDKIGPR</sequence>
<evidence type="ECO:0000256" key="8">
    <source>
        <dbReference type="PIRSR" id="PIRSR001529-1"/>
    </source>
</evidence>
<dbReference type="InterPro" id="IPR042103">
    <property type="entry name" value="SerRS_1_N_sf"/>
</dbReference>
<dbReference type="Pfam" id="PF00587">
    <property type="entry name" value="tRNA-synt_2b"/>
    <property type="match status" value="1"/>
</dbReference>
<feature type="binding site" evidence="8">
    <location>
        <position position="384"/>
    </location>
    <ligand>
        <name>L-serine</name>
        <dbReference type="ChEBI" id="CHEBI:33384"/>
    </ligand>
</feature>
<dbReference type="EC" id="6.1.1.11" evidence="7"/>
<comment type="caution">
    <text evidence="12">The sequence shown here is derived from an EMBL/GenBank/DDBJ whole genome shotgun (WGS) entry which is preliminary data.</text>
</comment>
<comment type="subcellular location">
    <subcellularLocation>
        <location evidence="7">Cytoplasm</location>
    </subcellularLocation>
</comment>
<dbReference type="InterPro" id="IPR045864">
    <property type="entry name" value="aa-tRNA-synth_II/BPL/LPL"/>
</dbReference>
<dbReference type="GO" id="GO:0006434">
    <property type="term" value="P:seryl-tRNA aminoacylation"/>
    <property type="evidence" value="ECO:0007669"/>
    <property type="project" value="UniProtKB-UniRule"/>
</dbReference>
<evidence type="ECO:0000313" key="12">
    <source>
        <dbReference type="EMBL" id="PQO38496.1"/>
    </source>
</evidence>
<comment type="pathway">
    <text evidence="7">Aminoacyl-tRNA biosynthesis; selenocysteinyl-tRNA(Sec) biosynthesis; L-seryl-tRNA(Sec) from L-serine and tRNA(Sec): step 1/1.</text>
</comment>
<dbReference type="UniPathway" id="UPA00906">
    <property type="reaction ID" value="UER00895"/>
</dbReference>
<dbReference type="OrthoDB" id="9804647at2"/>
<feature type="binding site" evidence="8">
    <location>
        <position position="260"/>
    </location>
    <ligand>
        <name>L-serine</name>
        <dbReference type="ChEBI" id="CHEBI:33384"/>
    </ligand>
</feature>
<keyword evidence="2 7" id="KW-0436">Ligase</keyword>
<protein>
    <recommendedName>
        <fullName evidence="7">Serine--tRNA ligase</fullName>
        <ecNumber evidence="7">6.1.1.11</ecNumber>
    </recommendedName>
    <alternativeName>
        <fullName evidence="7">Seryl-tRNA synthetase</fullName>
        <shortName evidence="7">SerRS</shortName>
    </alternativeName>
    <alternativeName>
        <fullName evidence="7">Seryl-tRNA(Ser/Sec) synthetase</fullName>
    </alternativeName>
</protein>
<dbReference type="CDD" id="cd00770">
    <property type="entry name" value="SerRS_core"/>
    <property type="match status" value="1"/>
</dbReference>
<comment type="catalytic activity">
    <reaction evidence="7">
        <text>tRNA(Ser) + L-serine + ATP = L-seryl-tRNA(Ser) + AMP + diphosphate + H(+)</text>
        <dbReference type="Rhea" id="RHEA:12292"/>
        <dbReference type="Rhea" id="RHEA-COMP:9669"/>
        <dbReference type="Rhea" id="RHEA-COMP:9703"/>
        <dbReference type="ChEBI" id="CHEBI:15378"/>
        <dbReference type="ChEBI" id="CHEBI:30616"/>
        <dbReference type="ChEBI" id="CHEBI:33019"/>
        <dbReference type="ChEBI" id="CHEBI:33384"/>
        <dbReference type="ChEBI" id="CHEBI:78442"/>
        <dbReference type="ChEBI" id="CHEBI:78533"/>
        <dbReference type="ChEBI" id="CHEBI:456215"/>
        <dbReference type="EC" id="6.1.1.11"/>
    </reaction>
</comment>
<feature type="binding site" evidence="7 8">
    <location>
        <position position="283"/>
    </location>
    <ligand>
        <name>L-serine</name>
        <dbReference type="ChEBI" id="CHEBI:33384"/>
    </ligand>
</feature>
<evidence type="ECO:0000256" key="6">
    <source>
        <dbReference type="ARBA" id="ARBA00023146"/>
    </source>
</evidence>
<evidence type="ECO:0000256" key="4">
    <source>
        <dbReference type="ARBA" id="ARBA00022840"/>
    </source>
</evidence>
<evidence type="ECO:0000256" key="10">
    <source>
        <dbReference type="SAM" id="Coils"/>
    </source>
</evidence>
<keyword evidence="1 7" id="KW-0963">Cytoplasm</keyword>
<evidence type="ECO:0000259" key="11">
    <source>
        <dbReference type="PROSITE" id="PS50862"/>
    </source>
</evidence>
<dbReference type="NCBIfam" id="TIGR00414">
    <property type="entry name" value="serS"/>
    <property type="match status" value="1"/>
</dbReference>
<feature type="binding site" evidence="7">
    <location>
        <position position="276"/>
    </location>
    <ligand>
        <name>ATP</name>
        <dbReference type="ChEBI" id="CHEBI:30616"/>
    </ligand>
</feature>
<dbReference type="HAMAP" id="MF_00176">
    <property type="entry name" value="Ser_tRNA_synth_type1"/>
    <property type="match status" value="1"/>
</dbReference>
<dbReference type="InterPro" id="IPR015866">
    <property type="entry name" value="Ser-tRNA-synth_1_N"/>
</dbReference>
<reference evidence="12 13" key="1">
    <citation type="submission" date="2018-02" db="EMBL/GenBank/DDBJ databases">
        <title>Comparative genomes isolates from brazilian mangrove.</title>
        <authorList>
            <person name="Araujo J.E."/>
            <person name="Taketani R.G."/>
            <person name="Silva M.C.P."/>
            <person name="Loureco M.V."/>
            <person name="Andreote F.D."/>
        </authorList>
    </citation>
    <scope>NUCLEOTIDE SEQUENCE [LARGE SCALE GENOMIC DNA]</scope>
    <source>
        <strain evidence="12 13">NAP PRIS-MGV</strain>
    </source>
</reference>
<keyword evidence="3 7" id="KW-0547">Nucleotide-binding</keyword>
<comment type="domain">
    <text evidence="7">Consists of two distinct domains, a catalytic core and a N-terminal extension that is involved in tRNA binding.</text>
</comment>
<dbReference type="InterPro" id="IPR010978">
    <property type="entry name" value="tRNA-bd_arm"/>
</dbReference>
<evidence type="ECO:0000256" key="2">
    <source>
        <dbReference type="ARBA" id="ARBA00022598"/>
    </source>
</evidence>
<name>A0A2S8G226_9BACT</name>
<keyword evidence="4 7" id="KW-0067">ATP-binding</keyword>
<dbReference type="GO" id="GO:0004828">
    <property type="term" value="F:serine-tRNA ligase activity"/>
    <property type="evidence" value="ECO:0007669"/>
    <property type="project" value="UniProtKB-UniRule"/>
</dbReference>
<evidence type="ECO:0000313" key="13">
    <source>
        <dbReference type="Proteomes" id="UP000239388"/>
    </source>
</evidence>
<feature type="binding site" evidence="8">
    <location>
        <position position="229"/>
    </location>
    <ligand>
        <name>L-serine</name>
        <dbReference type="ChEBI" id="CHEBI:33384"/>
    </ligand>
</feature>
<accession>A0A2S8G226</accession>
<evidence type="ECO:0000256" key="1">
    <source>
        <dbReference type="ARBA" id="ARBA00022490"/>
    </source>
</evidence>
<dbReference type="Proteomes" id="UP000239388">
    <property type="component" value="Unassembled WGS sequence"/>
</dbReference>
<evidence type="ECO:0000256" key="7">
    <source>
        <dbReference type="HAMAP-Rule" id="MF_00176"/>
    </source>
</evidence>
<dbReference type="Pfam" id="PF02403">
    <property type="entry name" value="Seryl_tRNA_N"/>
    <property type="match status" value="1"/>
</dbReference>
<keyword evidence="5 7" id="KW-0648">Protein biosynthesis</keyword>
<feature type="binding site" evidence="7 9">
    <location>
        <begin position="350"/>
        <end position="353"/>
    </location>
    <ligand>
        <name>ATP</name>
        <dbReference type="ChEBI" id="CHEBI:30616"/>
    </ligand>
</feature>
<dbReference type="InterPro" id="IPR002317">
    <property type="entry name" value="Ser-tRNA-ligase_type_1"/>
</dbReference>
<dbReference type="InterPro" id="IPR002314">
    <property type="entry name" value="aa-tRNA-synt_IIb"/>
</dbReference>
<dbReference type="PIRSF" id="PIRSF001529">
    <property type="entry name" value="Ser-tRNA-synth_IIa"/>
    <property type="match status" value="1"/>
</dbReference>
<dbReference type="GO" id="GO:0005737">
    <property type="term" value="C:cytoplasm"/>
    <property type="evidence" value="ECO:0007669"/>
    <property type="project" value="UniProtKB-SubCell"/>
</dbReference>
<feature type="domain" description="Aminoacyl-transfer RNA synthetases class-II family profile" evidence="11">
    <location>
        <begin position="137"/>
        <end position="411"/>
    </location>
</feature>
<dbReference type="AlphaFoldDB" id="A0A2S8G226"/>
<dbReference type="PANTHER" id="PTHR11778">
    <property type="entry name" value="SERYL-TRNA SYNTHETASE"/>
    <property type="match status" value="1"/>
</dbReference>
<feature type="site" description="Important for serine binding" evidence="8">
    <location>
        <position position="386"/>
    </location>
</feature>
<dbReference type="InterPro" id="IPR033729">
    <property type="entry name" value="SerRS_core"/>
</dbReference>
<dbReference type="Gene3D" id="3.30.930.10">
    <property type="entry name" value="Bira Bifunctional Protein, Domain 2"/>
    <property type="match status" value="1"/>
</dbReference>
<comment type="catalytic activity">
    <reaction evidence="7">
        <text>tRNA(Sec) + L-serine + ATP = L-seryl-tRNA(Sec) + AMP + diphosphate + H(+)</text>
        <dbReference type="Rhea" id="RHEA:42580"/>
        <dbReference type="Rhea" id="RHEA-COMP:9742"/>
        <dbReference type="Rhea" id="RHEA-COMP:10128"/>
        <dbReference type="ChEBI" id="CHEBI:15378"/>
        <dbReference type="ChEBI" id="CHEBI:30616"/>
        <dbReference type="ChEBI" id="CHEBI:33019"/>
        <dbReference type="ChEBI" id="CHEBI:33384"/>
        <dbReference type="ChEBI" id="CHEBI:78442"/>
        <dbReference type="ChEBI" id="CHEBI:78533"/>
        <dbReference type="ChEBI" id="CHEBI:456215"/>
        <dbReference type="EC" id="6.1.1.11"/>
    </reaction>
</comment>
<dbReference type="RefSeq" id="WP_105353934.1">
    <property type="nucleotide sequence ID" value="NZ_PUIB01000011.1"/>
</dbReference>
<keyword evidence="10" id="KW-0175">Coiled coil</keyword>
<comment type="subunit">
    <text evidence="7">Homodimer. The tRNA molecule binds across the dimer.</text>
</comment>
<feature type="binding site" evidence="7">
    <location>
        <position position="386"/>
    </location>
    <ligand>
        <name>L-serine</name>
        <dbReference type="ChEBI" id="CHEBI:33384"/>
    </ligand>
</feature>
<dbReference type="GO" id="GO:0016260">
    <property type="term" value="P:selenocysteine biosynthetic process"/>
    <property type="evidence" value="ECO:0007669"/>
    <property type="project" value="UniProtKB-UniRule"/>
</dbReference>
<dbReference type="GO" id="GO:0005524">
    <property type="term" value="F:ATP binding"/>
    <property type="evidence" value="ECO:0007669"/>
    <property type="project" value="UniProtKB-UniRule"/>
</dbReference>